<gene>
    <name evidence="15" type="ORF">JL102_20340</name>
</gene>
<evidence type="ECO:0000259" key="14">
    <source>
        <dbReference type="PROSITE" id="PS51194"/>
    </source>
</evidence>
<dbReference type="GO" id="GO:0005524">
    <property type="term" value="F:ATP binding"/>
    <property type="evidence" value="ECO:0007669"/>
    <property type="project" value="UniProtKB-KW"/>
</dbReference>
<dbReference type="GO" id="GO:0009378">
    <property type="term" value="F:four-way junction helicase activity"/>
    <property type="evidence" value="ECO:0007669"/>
    <property type="project" value="TreeGrafter"/>
</dbReference>
<evidence type="ECO:0000256" key="12">
    <source>
        <dbReference type="ARBA" id="ARBA00044550"/>
    </source>
</evidence>
<dbReference type="PROSITE" id="PS51192">
    <property type="entry name" value="HELICASE_ATP_BIND_1"/>
    <property type="match status" value="1"/>
</dbReference>
<dbReference type="Pfam" id="PF00270">
    <property type="entry name" value="DEAD"/>
    <property type="match status" value="1"/>
</dbReference>
<evidence type="ECO:0000256" key="10">
    <source>
        <dbReference type="ARBA" id="ARBA00034808"/>
    </source>
</evidence>
<evidence type="ECO:0000256" key="11">
    <source>
        <dbReference type="ARBA" id="ARBA00044535"/>
    </source>
</evidence>
<dbReference type="GO" id="GO:0043138">
    <property type="term" value="F:3'-5' DNA helicase activity"/>
    <property type="evidence" value="ECO:0007669"/>
    <property type="project" value="UniProtKB-EC"/>
</dbReference>
<comment type="similarity">
    <text evidence="1">Belongs to the helicase family. RecQ subfamily.</text>
</comment>
<keyword evidence="2" id="KW-0479">Metal-binding</keyword>
<feature type="domain" description="Helicase ATP-binding" evidence="13">
    <location>
        <begin position="25"/>
        <end position="193"/>
    </location>
</feature>
<dbReference type="PROSITE" id="PS51194">
    <property type="entry name" value="HELICASE_CTER"/>
    <property type="match status" value="1"/>
</dbReference>
<evidence type="ECO:0000256" key="6">
    <source>
        <dbReference type="ARBA" id="ARBA00022840"/>
    </source>
</evidence>
<accession>A0A937FC75</accession>
<evidence type="ECO:0000259" key="13">
    <source>
        <dbReference type="PROSITE" id="PS51192"/>
    </source>
</evidence>
<dbReference type="InterPro" id="IPR004589">
    <property type="entry name" value="DNA_helicase_ATP-dep_RecQ"/>
</dbReference>
<feature type="domain" description="Helicase C-terminal" evidence="14">
    <location>
        <begin position="217"/>
        <end position="367"/>
    </location>
</feature>
<keyword evidence="5 15" id="KW-0347">Helicase</keyword>
<dbReference type="AlphaFoldDB" id="A0A937FC75"/>
<comment type="catalytic activity">
    <reaction evidence="9">
        <text>Couples ATP hydrolysis with the unwinding of duplex DNA by translocating in the 3'-5' direction.</text>
        <dbReference type="EC" id="5.6.2.4"/>
    </reaction>
</comment>
<evidence type="ECO:0000313" key="15">
    <source>
        <dbReference type="EMBL" id="MBL3658514.1"/>
    </source>
</evidence>
<dbReference type="GO" id="GO:0006281">
    <property type="term" value="P:DNA repair"/>
    <property type="evidence" value="ECO:0007669"/>
    <property type="project" value="TreeGrafter"/>
</dbReference>
<dbReference type="InterPro" id="IPR011545">
    <property type="entry name" value="DEAD/DEAH_box_helicase_dom"/>
</dbReference>
<dbReference type="InterPro" id="IPR036388">
    <property type="entry name" value="WH-like_DNA-bd_sf"/>
</dbReference>
<dbReference type="InterPro" id="IPR001650">
    <property type="entry name" value="Helicase_C-like"/>
</dbReference>
<dbReference type="Pfam" id="PF00271">
    <property type="entry name" value="Helicase_C"/>
    <property type="match status" value="1"/>
</dbReference>
<dbReference type="GO" id="GO:0043590">
    <property type="term" value="C:bacterial nucleoid"/>
    <property type="evidence" value="ECO:0007669"/>
    <property type="project" value="TreeGrafter"/>
</dbReference>
<protein>
    <recommendedName>
        <fullName evidence="11">ATP-dependent DNA helicase RecQ</fullName>
        <ecNumber evidence="10">5.6.2.4</ecNumber>
    </recommendedName>
    <alternativeName>
        <fullName evidence="12">DNA 3'-5' helicase RecQ</fullName>
    </alternativeName>
</protein>
<dbReference type="EMBL" id="JAESIY010000013">
    <property type="protein sequence ID" value="MBL3658514.1"/>
    <property type="molecule type" value="Genomic_DNA"/>
</dbReference>
<dbReference type="SMART" id="SM00490">
    <property type="entry name" value="HELICc"/>
    <property type="match status" value="1"/>
</dbReference>
<dbReference type="Gene3D" id="1.10.10.10">
    <property type="entry name" value="Winged helix-like DNA-binding domain superfamily/Winged helix DNA-binding domain"/>
    <property type="match status" value="1"/>
</dbReference>
<keyword evidence="3" id="KW-0547">Nucleotide-binding</keyword>
<evidence type="ECO:0000256" key="9">
    <source>
        <dbReference type="ARBA" id="ARBA00034617"/>
    </source>
</evidence>
<evidence type="ECO:0000256" key="7">
    <source>
        <dbReference type="ARBA" id="ARBA00023125"/>
    </source>
</evidence>
<keyword evidence="8" id="KW-0413">Isomerase</keyword>
<dbReference type="GO" id="GO:0046872">
    <property type="term" value="F:metal ion binding"/>
    <property type="evidence" value="ECO:0007669"/>
    <property type="project" value="UniProtKB-KW"/>
</dbReference>
<dbReference type="GO" id="GO:0030894">
    <property type="term" value="C:replisome"/>
    <property type="evidence" value="ECO:0007669"/>
    <property type="project" value="TreeGrafter"/>
</dbReference>
<evidence type="ECO:0000256" key="3">
    <source>
        <dbReference type="ARBA" id="ARBA00022741"/>
    </source>
</evidence>
<evidence type="ECO:0000256" key="4">
    <source>
        <dbReference type="ARBA" id="ARBA00022801"/>
    </source>
</evidence>
<dbReference type="InterPro" id="IPR032284">
    <property type="entry name" value="RecQ_Zn-bd"/>
</dbReference>
<organism evidence="15 16">
    <name type="scientific">Fulvivirga sediminis</name>
    <dbReference type="NCBI Taxonomy" id="2803949"/>
    <lineage>
        <taxon>Bacteria</taxon>
        <taxon>Pseudomonadati</taxon>
        <taxon>Bacteroidota</taxon>
        <taxon>Cytophagia</taxon>
        <taxon>Cytophagales</taxon>
        <taxon>Fulvivirgaceae</taxon>
        <taxon>Fulvivirga</taxon>
    </lineage>
</organism>
<dbReference type="InterPro" id="IPR027417">
    <property type="entry name" value="P-loop_NTPase"/>
</dbReference>
<evidence type="ECO:0000256" key="8">
    <source>
        <dbReference type="ARBA" id="ARBA00023235"/>
    </source>
</evidence>
<reference evidence="15" key="1">
    <citation type="submission" date="2021-01" db="EMBL/GenBank/DDBJ databases">
        <title>Fulvivirga kasyanovii gen. nov., sp nov., a novel member of the phylum Bacteroidetes isolated from seawater in a mussel farm.</title>
        <authorList>
            <person name="Zhao L.-H."/>
            <person name="Wang Z.-J."/>
        </authorList>
    </citation>
    <scope>NUCLEOTIDE SEQUENCE</scope>
    <source>
        <strain evidence="15">2943</strain>
    </source>
</reference>
<dbReference type="EC" id="5.6.2.4" evidence="10"/>
<keyword evidence="6" id="KW-0067">ATP-binding</keyword>
<dbReference type="Gene3D" id="3.40.50.300">
    <property type="entry name" value="P-loop containing nucleotide triphosphate hydrolases"/>
    <property type="match status" value="2"/>
</dbReference>
<sequence>MKPTLEVLKKYWGYDSFREVQEEIVDSVLAGHDTLALLPTGGGKSVCFQVPAMLKEGVCIVITPLIALMKDQVEQLKKRGIKAEAIYSGMGKREIDIKLDNCVYGAVKFLYLSPERLQTDLFQERVQKMKVGLLAVDESHCISQWGYDFRPAYLHIAEIRELIPQVNVIALTATATPEVKADIQDKLQFKNGQVFQKSFSRSNLSYSVREVEDKERKLLEVLRNVKGTAIVYARSRKGTKEIAQFLYKNGISADFYNAGLTHEERVRKQDEWINDKRRVMVATNAFGMGIDKPDVRVVVHMELPQDIESYYQEAGRAGRDEKKAYAVIIHNQSDLEDLAQKIRQQYPSVEFMKKVYQCLANYYKLAVGSGLGQSFNFDIQEFSDMYQLNHMEVYYALKKLEEEELIQFNESFYNPSLIHIAVDNRSLYEFQIANAKYDVFIKVLLRIYGGELFNNFMKISEVQIAKLLGVSDKEVVKMLQKLAELGILDYDERKDKPQVFFSTPRKDATNLKLNQKRLQEREDNAISKMKAMINYVQNTDECRTRLLLEYFGEMDYDQCGVCDVCVANKNEGGGAAARQYEEEVIKMLTSEPHTLDELIFKMPPASKDVILEMIREMIDVGDLMYDEQRRLHLSQ</sequence>
<dbReference type="GO" id="GO:0006310">
    <property type="term" value="P:DNA recombination"/>
    <property type="evidence" value="ECO:0007669"/>
    <property type="project" value="InterPro"/>
</dbReference>
<proteinExistence type="inferred from homology"/>
<evidence type="ECO:0000313" key="16">
    <source>
        <dbReference type="Proteomes" id="UP000659388"/>
    </source>
</evidence>
<dbReference type="GO" id="GO:0005737">
    <property type="term" value="C:cytoplasm"/>
    <property type="evidence" value="ECO:0007669"/>
    <property type="project" value="TreeGrafter"/>
</dbReference>
<name>A0A937FC75_9BACT</name>
<dbReference type="NCBIfam" id="TIGR00614">
    <property type="entry name" value="recQ_fam"/>
    <property type="match status" value="1"/>
</dbReference>
<keyword evidence="4 15" id="KW-0378">Hydrolase</keyword>
<dbReference type="RefSeq" id="WP_202246308.1">
    <property type="nucleotide sequence ID" value="NZ_JAESIY010000013.1"/>
</dbReference>
<dbReference type="PANTHER" id="PTHR13710:SF105">
    <property type="entry name" value="ATP-DEPENDENT DNA HELICASE Q1"/>
    <property type="match status" value="1"/>
</dbReference>
<comment type="caution">
    <text evidence="15">The sequence shown here is derived from an EMBL/GenBank/DDBJ whole genome shotgun (WGS) entry which is preliminary data.</text>
</comment>
<keyword evidence="7" id="KW-0238">DNA-binding</keyword>
<dbReference type="PANTHER" id="PTHR13710">
    <property type="entry name" value="DNA HELICASE RECQ FAMILY MEMBER"/>
    <property type="match status" value="1"/>
</dbReference>
<evidence type="ECO:0000256" key="2">
    <source>
        <dbReference type="ARBA" id="ARBA00022723"/>
    </source>
</evidence>
<dbReference type="InterPro" id="IPR014001">
    <property type="entry name" value="Helicase_ATP-bd"/>
</dbReference>
<dbReference type="FunFam" id="3.40.50.300:FF:001389">
    <property type="entry name" value="ATP-dependent DNA helicase RecQ"/>
    <property type="match status" value="1"/>
</dbReference>
<keyword evidence="16" id="KW-1185">Reference proteome</keyword>
<evidence type="ECO:0000256" key="1">
    <source>
        <dbReference type="ARBA" id="ARBA00005446"/>
    </source>
</evidence>
<dbReference type="SMART" id="SM00487">
    <property type="entry name" value="DEXDc"/>
    <property type="match status" value="1"/>
</dbReference>
<evidence type="ECO:0000256" key="5">
    <source>
        <dbReference type="ARBA" id="ARBA00022806"/>
    </source>
</evidence>
<dbReference type="Proteomes" id="UP000659388">
    <property type="component" value="Unassembled WGS sequence"/>
</dbReference>
<dbReference type="GO" id="GO:0003677">
    <property type="term" value="F:DNA binding"/>
    <property type="evidence" value="ECO:0007669"/>
    <property type="project" value="UniProtKB-KW"/>
</dbReference>
<dbReference type="CDD" id="cd17920">
    <property type="entry name" value="DEXHc_RecQ"/>
    <property type="match status" value="1"/>
</dbReference>
<dbReference type="GO" id="GO:0016787">
    <property type="term" value="F:hydrolase activity"/>
    <property type="evidence" value="ECO:0007669"/>
    <property type="project" value="UniProtKB-KW"/>
</dbReference>
<dbReference type="Pfam" id="PF16124">
    <property type="entry name" value="RecQ_Zn_bind"/>
    <property type="match status" value="1"/>
</dbReference>
<dbReference type="SUPFAM" id="SSF52540">
    <property type="entry name" value="P-loop containing nucleoside triphosphate hydrolases"/>
    <property type="match status" value="1"/>
</dbReference>